<dbReference type="PROSITE" id="PS50929">
    <property type="entry name" value="ABC_TM1F"/>
    <property type="match status" value="1"/>
</dbReference>
<feature type="transmembrane region" description="Helical" evidence="6">
    <location>
        <begin position="139"/>
        <end position="172"/>
    </location>
</feature>
<keyword evidence="3 6" id="KW-1133">Transmembrane helix</keyword>
<evidence type="ECO:0000313" key="9">
    <source>
        <dbReference type="Proteomes" id="UP001596512"/>
    </source>
</evidence>
<feature type="domain" description="ABC transmembrane type-1" evidence="7">
    <location>
        <begin position="16"/>
        <end position="243"/>
    </location>
</feature>
<protein>
    <recommendedName>
        <fullName evidence="7">ABC transmembrane type-1 domain-containing protein</fullName>
    </recommendedName>
</protein>
<keyword evidence="9" id="KW-1185">Reference proteome</keyword>
<proteinExistence type="predicted"/>
<dbReference type="InterPro" id="IPR011527">
    <property type="entry name" value="ABC1_TM_dom"/>
</dbReference>
<feature type="transmembrane region" description="Helical" evidence="6">
    <location>
        <begin position="12"/>
        <end position="40"/>
    </location>
</feature>
<name>A0ABW2TLC5_9PSEU</name>
<keyword evidence="4 6" id="KW-0472">Membrane</keyword>
<dbReference type="EMBL" id="JBHTEY010000004">
    <property type="protein sequence ID" value="MFC7614048.1"/>
    <property type="molecule type" value="Genomic_DNA"/>
</dbReference>
<dbReference type="SUPFAM" id="SSF90123">
    <property type="entry name" value="ABC transporter transmembrane region"/>
    <property type="match status" value="1"/>
</dbReference>
<evidence type="ECO:0000256" key="1">
    <source>
        <dbReference type="ARBA" id="ARBA00004651"/>
    </source>
</evidence>
<feature type="compositionally biased region" description="Low complexity" evidence="5">
    <location>
        <begin position="262"/>
        <end position="276"/>
    </location>
</feature>
<comment type="caution">
    <text evidence="8">The sequence shown here is derived from an EMBL/GenBank/DDBJ whole genome shotgun (WGS) entry which is preliminary data.</text>
</comment>
<feature type="compositionally biased region" description="Low complexity" evidence="5">
    <location>
        <begin position="238"/>
        <end position="255"/>
    </location>
</feature>
<gene>
    <name evidence="8" type="ORF">ACFQV2_11330</name>
</gene>
<feature type="region of interest" description="Disordered" evidence="5">
    <location>
        <begin position="238"/>
        <end position="276"/>
    </location>
</feature>
<evidence type="ECO:0000256" key="2">
    <source>
        <dbReference type="ARBA" id="ARBA00022692"/>
    </source>
</evidence>
<keyword evidence="2 6" id="KW-0812">Transmembrane</keyword>
<evidence type="ECO:0000256" key="3">
    <source>
        <dbReference type="ARBA" id="ARBA00022989"/>
    </source>
</evidence>
<evidence type="ECO:0000256" key="5">
    <source>
        <dbReference type="SAM" id="MobiDB-lite"/>
    </source>
</evidence>
<dbReference type="Gene3D" id="1.20.1560.10">
    <property type="entry name" value="ABC transporter type 1, transmembrane domain"/>
    <property type="match status" value="1"/>
</dbReference>
<evidence type="ECO:0000256" key="4">
    <source>
        <dbReference type="ARBA" id="ARBA00023136"/>
    </source>
</evidence>
<organism evidence="8 9">
    <name type="scientific">Actinokineospora soli</name>
    <dbReference type="NCBI Taxonomy" id="1048753"/>
    <lineage>
        <taxon>Bacteria</taxon>
        <taxon>Bacillati</taxon>
        <taxon>Actinomycetota</taxon>
        <taxon>Actinomycetes</taxon>
        <taxon>Pseudonocardiales</taxon>
        <taxon>Pseudonocardiaceae</taxon>
        <taxon>Actinokineospora</taxon>
    </lineage>
</organism>
<evidence type="ECO:0000256" key="6">
    <source>
        <dbReference type="SAM" id="Phobius"/>
    </source>
</evidence>
<comment type="subcellular location">
    <subcellularLocation>
        <location evidence="1">Cell membrane</location>
        <topology evidence="1">Multi-pass membrane protein</topology>
    </subcellularLocation>
</comment>
<evidence type="ECO:0000259" key="7">
    <source>
        <dbReference type="PROSITE" id="PS50929"/>
    </source>
</evidence>
<sequence>MTEYWRALGAQWRGWVVLLACSVLEGLPAFLSGAIVQAAVEDFAGRRAGEGLGWLAAFGGVAVAGALGARMVWARLGAVVEPVRDALVGVVVRGVLRDPAGHRIAPDASAVARIAQHVEVVRDATAGMLVQARGMVVTAAAAVAGVAAVAGGVVVLVAVPVAVAVVGFAALLPALARRQRDLTLADEATARTAGEVMAGLPDITACAARSAAAGWVRDAVDRQADAATRVAAATAAASPSSRAGRSCRSCWSSPPTCRPRRSSACSSTSPVPCTPR</sequence>
<reference evidence="9" key="1">
    <citation type="journal article" date="2019" name="Int. J. Syst. Evol. Microbiol.">
        <title>The Global Catalogue of Microorganisms (GCM) 10K type strain sequencing project: providing services to taxonomists for standard genome sequencing and annotation.</title>
        <authorList>
            <consortium name="The Broad Institute Genomics Platform"/>
            <consortium name="The Broad Institute Genome Sequencing Center for Infectious Disease"/>
            <person name="Wu L."/>
            <person name="Ma J."/>
        </authorList>
    </citation>
    <scope>NUCLEOTIDE SEQUENCE [LARGE SCALE GENOMIC DNA]</scope>
    <source>
        <strain evidence="9">JCM 17695</strain>
    </source>
</reference>
<dbReference type="Proteomes" id="UP001596512">
    <property type="component" value="Unassembled WGS sequence"/>
</dbReference>
<feature type="transmembrane region" description="Helical" evidence="6">
    <location>
        <begin position="52"/>
        <end position="73"/>
    </location>
</feature>
<dbReference type="InterPro" id="IPR036640">
    <property type="entry name" value="ABC1_TM_sf"/>
</dbReference>
<accession>A0ABW2TLC5</accession>
<evidence type="ECO:0000313" key="8">
    <source>
        <dbReference type="EMBL" id="MFC7614048.1"/>
    </source>
</evidence>